<dbReference type="SUPFAM" id="SSF52266">
    <property type="entry name" value="SGNH hydrolase"/>
    <property type="match status" value="1"/>
</dbReference>
<sequence>MAVRKNKWRSGFLLLVLQGLLLPAVAQQQGTTLLYRAVFTEKTNFPDLQLNNVACRLTDKGLVVTGKDSVIQLNKYYSLGERLVRYEVVFTPDAVAVFRSNTGDYRLVINAKEQWASVTGESEFRRSVRIHPGNPYIIEIRKHYQESRAAITDLVTGEQQVLVIQSDGSGGVGVGAVQAQNTMAHQWDYYCFGLQQGTSLTVRQMTVQALECNLTLLLYGDSQSETEGYFPAKDFPDSWTQLVMRNIKGKAISSGRGGCTIKEVMERIRNELPYVKAKYVMVTIGTNGGNTEQLLSELVEYIRSQGSIPILNNVPANEHGSQQEINALIGKVRKKYNVKGCQFDLATSLQRDGKEVDKTTMWHEDYTAINNWGHYYHHPNVKGSRLMYLQTLLDIPEIYE</sequence>
<keyword evidence="3" id="KW-1185">Reference proteome</keyword>
<dbReference type="AlphaFoldDB" id="A0A0E9N0D5"/>
<dbReference type="Gene3D" id="3.40.50.1110">
    <property type="entry name" value="SGNH hydrolase"/>
    <property type="match status" value="1"/>
</dbReference>
<dbReference type="STRING" id="1220578.FPE01S_02_01950"/>
<reference evidence="2 3" key="1">
    <citation type="submission" date="2015-04" db="EMBL/GenBank/DDBJ databases">
        <title>Whole genome shotgun sequence of Flavihumibacter petaseus NBRC 106054.</title>
        <authorList>
            <person name="Miyazawa S."/>
            <person name="Hosoyama A."/>
            <person name="Hashimoto M."/>
            <person name="Noguchi M."/>
            <person name="Tsuchikane K."/>
            <person name="Ohji S."/>
            <person name="Yamazoe A."/>
            <person name="Ichikawa N."/>
            <person name="Kimura A."/>
            <person name="Fujita N."/>
        </authorList>
    </citation>
    <scope>NUCLEOTIDE SEQUENCE [LARGE SCALE GENOMIC DNA]</scope>
    <source>
        <strain evidence="2 3">NBRC 106054</strain>
    </source>
</reference>
<protein>
    <recommendedName>
        <fullName evidence="4">SGNH hydrolase-type esterase domain-containing protein</fullName>
    </recommendedName>
</protein>
<organism evidence="2 3">
    <name type="scientific">Flavihumibacter petaseus NBRC 106054</name>
    <dbReference type="NCBI Taxonomy" id="1220578"/>
    <lineage>
        <taxon>Bacteria</taxon>
        <taxon>Pseudomonadati</taxon>
        <taxon>Bacteroidota</taxon>
        <taxon>Chitinophagia</taxon>
        <taxon>Chitinophagales</taxon>
        <taxon>Chitinophagaceae</taxon>
        <taxon>Flavihumibacter</taxon>
    </lineage>
</organism>
<evidence type="ECO:0000313" key="3">
    <source>
        <dbReference type="Proteomes" id="UP000033121"/>
    </source>
</evidence>
<evidence type="ECO:0008006" key="4">
    <source>
        <dbReference type="Google" id="ProtNLM"/>
    </source>
</evidence>
<keyword evidence="1" id="KW-0732">Signal</keyword>
<evidence type="ECO:0000256" key="1">
    <source>
        <dbReference type="SAM" id="SignalP"/>
    </source>
</evidence>
<proteinExistence type="predicted"/>
<dbReference type="EMBL" id="BBWV01000002">
    <property type="protein sequence ID" value="GAO43091.1"/>
    <property type="molecule type" value="Genomic_DNA"/>
</dbReference>
<feature type="chain" id="PRO_5002430058" description="SGNH hydrolase-type esterase domain-containing protein" evidence="1">
    <location>
        <begin position="27"/>
        <end position="400"/>
    </location>
</feature>
<dbReference type="GO" id="GO:0016788">
    <property type="term" value="F:hydrolase activity, acting on ester bonds"/>
    <property type="evidence" value="ECO:0007669"/>
    <property type="project" value="UniProtKB-ARBA"/>
</dbReference>
<dbReference type="Proteomes" id="UP000033121">
    <property type="component" value="Unassembled WGS sequence"/>
</dbReference>
<name>A0A0E9N0D5_9BACT</name>
<evidence type="ECO:0000313" key="2">
    <source>
        <dbReference type="EMBL" id="GAO43091.1"/>
    </source>
</evidence>
<dbReference type="RefSeq" id="WP_046369025.1">
    <property type="nucleotide sequence ID" value="NZ_BBWV01000002.1"/>
</dbReference>
<gene>
    <name evidence="2" type="ORF">FPE01S_02_01950</name>
</gene>
<accession>A0A0E9N0D5</accession>
<comment type="caution">
    <text evidence="2">The sequence shown here is derived from an EMBL/GenBank/DDBJ whole genome shotgun (WGS) entry which is preliminary data.</text>
</comment>
<dbReference type="InterPro" id="IPR036514">
    <property type="entry name" value="SGNH_hydro_sf"/>
</dbReference>
<feature type="signal peptide" evidence="1">
    <location>
        <begin position="1"/>
        <end position="26"/>
    </location>
</feature>
<dbReference type="OrthoDB" id="1080528at2"/>
<dbReference type="CDD" id="cd00229">
    <property type="entry name" value="SGNH_hydrolase"/>
    <property type="match status" value="1"/>
</dbReference>